<sequence length="303" mass="35061">MPTEFHLFSALPAKLRQQIWSLAIRPKEPGVHIFRVYGTSWDHQSPKAVHFSYSKDRFRELNCDELGLAVPLAHEDPANNPSAKSVSTYMIDAGLWTACHESMTVMRKAFPRPRSIECSKVRVPEPVMGYCISGSASLYFTINPAHDLLILRPDSTDLNLEGFDQDLSYRLSHIGIEYESDWGQQRFDERYDKGECPAFHHILTLFESCTWQGIYLVDYNLKRKANAPPYDGLCFYARDRRLIQVDMRGEDILNKWEYIEPARCIEKSSFAFALWLDAHYDRVRQNKSEALPTSVHLLGWDTY</sequence>
<feature type="domain" description="2EXR" evidence="1">
    <location>
        <begin position="5"/>
        <end position="149"/>
    </location>
</feature>
<organism evidence="2 3">
    <name type="scientific">Fusarium proliferatum (strain ET1)</name>
    <name type="common">Orchid endophyte fungus</name>
    <dbReference type="NCBI Taxonomy" id="1227346"/>
    <lineage>
        <taxon>Eukaryota</taxon>
        <taxon>Fungi</taxon>
        <taxon>Dikarya</taxon>
        <taxon>Ascomycota</taxon>
        <taxon>Pezizomycotina</taxon>
        <taxon>Sordariomycetes</taxon>
        <taxon>Hypocreomycetidae</taxon>
        <taxon>Hypocreales</taxon>
        <taxon>Nectriaceae</taxon>
        <taxon>Fusarium</taxon>
        <taxon>Fusarium fujikuroi species complex</taxon>
    </lineage>
</organism>
<dbReference type="InterPro" id="IPR045518">
    <property type="entry name" value="2EXR"/>
</dbReference>
<reference evidence="3" key="1">
    <citation type="journal article" date="2016" name="Genome Biol. Evol.">
        <title>Comparative 'omics' of the Fusarium fujikuroi species complex highlights differences in genetic potential and metabolite synthesis.</title>
        <authorList>
            <person name="Niehaus E.-M."/>
            <person name="Muensterkoetter M."/>
            <person name="Proctor R.H."/>
            <person name="Brown D.W."/>
            <person name="Sharon A."/>
            <person name="Idan Y."/>
            <person name="Oren-Young L."/>
            <person name="Sieber C.M."/>
            <person name="Novak O."/>
            <person name="Pencik A."/>
            <person name="Tarkowska D."/>
            <person name="Hromadova K."/>
            <person name="Freeman S."/>
            <person name="Maymon M."/>
            <person name="Elazar M."/>
            <person name="Youssef S.A."/>
            <person name="El-Shabrawy E.S.M."/>
            <person name="Shalaby A.B.A."/>
            <person name="Houterman P."/>
            <person name="Brock N.L."/>
            <person name="Burkhardt I."/>
            <person name="Tsavkelova E.A."/>
            <person name="Dickschat J.S."/>
            <person name="Galuszka P."/>
            <person name="Gueldener U."/>
            <person name="Tudzynski B."/>
        </authorList>
    </citation>
    <scope>NUCLEOTIDE SEQUENCE [LARGE SCALE GENOMIC DNA]</scope>
    <source>
        <strain evidence="3">ET1</strain>
    </source>
</reference>
<keyword evidence="3" id="KW-1185">Reference proteome</keyword>
<proteinExistence type="predicted"/>
<gene>
    <name evidence="2" type="ORF">FPRO_14492</name>
</gene>
<comment type="caution">
    <text evidence="2">The sequence shown here is derived from an EMBL/GenBank/DDBJ whole genome shotgun (WGS) entry which is preliminary data.</text>
</comment>
<evidence type="ECO:0000313" key="2">
    <source>
        <dbReference type="EMBL" id="CZR44739.1"/>
    </source>
</evidence>
<name>A0A1L7VWB8_FUSPR</name>
<protein>
    <recommendedName>
        <fullName evidence="1">2EXR domain-containing protein</fullName>
    </recommendedName>
</protein>
<dbReference type="VEuPathDB" id="FungiDB:FPRO_14492"/>
<dbReference type="RefSeq" id="XP_031085273.1">
    <property type="nucleotide sequence ID" value="XM_031219522.1"/>
</dbReference>
<dbReference type="EMBL" id="FJOF01000008">
    <property type="protein sequence ID" value="CZR44739.1"/>
    <property type="molecule type" value="Genomic_DNA"/>
</dbReference>
<accession>A0A1L7VWB8</accession>
<dbReference type="PANTHER" id="PTHR35910:SF1">
    <property type="entry name" value="2EXR DOMAIN-CONTAINING PROTEIN"/>
    <property type="match status" value="1"/>
</dbReference>
<evidence type="ECO:0000259" key="1">
    <source>
        <dbReference type="Pfam" id="PF20150"/>
    </source>
</evidence>
<dbReference type="Proteomes" id="UP000183971">
    <property type="component" value="Unassembled WGS sequence"/>
</dbReference>
<dbReference type="Pfam" id="PF20150">
    <property type="entry name" value="2EXR"/>
    <property type="match status" value="1"/>
</dbReference>
<dbReference type="AlphaFoldDB" id="A0A1L7VWB8"/>
<dbReference type="PANTHER" id="PTHR35910">
    <property type="entry name" value="2EXR DOMAIN-CONTAINING PROTEIN"/>
    <property type="match status" value="1"/>
</dbReference>
<evidence type="ECO:0000313" key="3">
    <source>
        <dbReference type="Proteomes" id="UP000183971"/>
    </source>
</evidence>
<dbReference type="GeneID" id="42059350"/>